<dbReference type="EMBL" id="KN831964">
    <property type="protein sequence ID" value="KIO06255.1"/>
    <property type="molecule type" value="Genomic_DNA"/>
</dbReference>
<organism evidence="1 2">
    <name type="scientific">Pisolithus tinctorius Marx 270</name>
    <dbReference type="NCBI Taxonomy" id="870435"/>
    <lineage>
        <taxon>Eukaryota</taxon>
        <taxon>Fungi</taxon>
        <taxon>Dikarya</taxon>
        <taxon>Basidiomycota</taxon>
        <taxon>Agaricomycotina</taxon>
        <taxon>Agaricomycetes</taxon>
        <taxon>Agaricomycetidae</taxon>
        <taxon>Boletales</taxon>
        <taxon>Sclerodermatineae</taxon>
        <taxon>Pisolithaceae</taxon>
        <taxon>Pisolithus</taxon>
    </lineage>
</organism>
<name>A0A0C3NZI1_PISTI</name>
<sequence length="268" mass="30731">WHTALTDVNKDPKRIRASVPKIAYFFPHPMLFMRGKSSERRQRYLRNWLVARAGWITQLAASDASPVIPRLWRDYLNMIPDRISISFSGNQIREAADIFGPEFVKVQHDVPSHVQFRDITIGLADLATIDSATKGKILWDLYEHNFRFELVALDRLLVPALWSNVESERLDQVRQIFPGDSELTMFAEPFPVKDQGLASLEPQTKLEYVERFQMLLTSWPGSPPDLGTSLPSSASLARVWAVEKQLALFYMQSFFDNFGCLPIVLHLI</sequence>
<reference evidence="2" key="2">
    <citation type="submission" date="2015-01" db="EMBL/GenBank/DDBJ databases">
        <title>Evolutionary Origins and Diversification of the Mycorrhizal Mutualists.</title>
        <authorList>
            <consortium name="DOE Joint Genome Institute"/>
            <consortium name="Mycorrhizal Genomics Consortium"/>
            <person name="Kohler A."/>
            <person name="Kuo A."/>
            <person name="Nagy L.G."/>
            <person name="Floudas D."/>
            <person name="Copeland A."/>
            <person name="Barry K.W."/>
            <person name="Cichocki N."/>
            <person name="Veneault-Fourrey C."/>
            <person name="LaButti K."/>
            <person name="Lindquist E.A."/>
            <person name="Lipzen A."/>
            <person name="Lundell T."/>
            <person name="Morin E."/>
            <person name="Murat C."/>
            <person name="Riley R."/>
            <person name="Ohm R."/>
            <person name="Sun H."/>
            <person name="Tunlid A."/>
            <person name="Henrissat B."/>
            <person name="Grigoriev I.V."/>
            <person name="Hibbett D.S."/>
            <person name="Martin F."/>
        </authorList>
    </citation>
    <scope>NUCLEOTIDE SEQUENCE [LARGE SCALE GENOMIC DNA]</scope>
    <source>
        <strain evidence="2">Marx 270</strain>
    </source>
</reference>
<dbReference type="HOGENOM" id="CLU_046162_0_0_1"/>
<reference evidence="1 2" key="1">
    <citation type="submission" date="2014-04" db="EMBL/GenBank/DDBJ databases">
        <authorList>
            <consortium name="DOE Joint Genome Institute"/>
            <person name="Kuo A."/>
            <person name="Kohler A."/>
            <person name="Costa M.D."/>
            <person name="Nagy L.G."/>
            <person name="Floudas D."/>
            <person name="Copeland A."/>
            <person name="Barry K.W."/>
            <person name="Cichocki N."/>
            <person name="Veneault-Fourrey C."/>
            <person name="LaButti K."/>
            <person name="Lindquist E.A."/>
            <person name="Lipzen A."/>
            <person name="Lundell T."/>
            <person name="Morin E."/>
            <person name="Murat C."/>
            <person name="Sun H."/>
            <person name="Tunlid A."/>
            <person name="Henrissat B."/>
            <person name="Grigoriev I.V."/>
            <person name="Hibbett D.S."/>
            <person name="Martin F."/>
            <person name="Nordberg H.P."/>
            <person name="Cantor M.N."/>
            <person name="Hua S.X."/>
        </authorList>
    </citation>
    <scope>NUCLEOTIDE SEQUENCE [LARGE SCALE GENOMIC DNA]</scope>
    <source>
        <strain evidence="1 2">Marx 270</strain>
    </source>
</reference>
<gene>
    <name evidence="1" type="ORF">M404DRAFT_56273</name>
</gene>
<protein>
    <submittedName>
        <fullName evidence="1">Uncharacterized protein</fullName>
    </submittedName>
</protein>
<dbReference type="OrthoDB" id="2634326at2759"/>
<proteinExistence type="predicted"/>
<dbReference type="InParanoid" id="A0A0C3NZI1"/>
<evidence type="ECO:0000313" key="2">
    <source>
        <dbReference type="Proteomes" id="UP000054217"/>
    </source>
</evidence>
<feature type="non-terminal residue" evidence="1">
    <location>
        <position position="1"/>
    </location>
</feature>
<dbReference type="Proteomes" id="UP000054217">
    <property type="component" value="Unassembled WGS sequence"/>
</dbReference>
<accession>A0A0C3NZI1</accession>
<dbReference type="AlphaFoldDB" id="A0A0C3NZI1"/>
<evidence type="ECO:0000313" key="1">
    <source>
        <dbReference type="EMBL" id="KIO06255.1"/>
    </source>
</evidence>
<feature type="non-terminal residue" evidence="1">
    <location>
        <position position="268"/>
    </location>
</feature>
<keyword evidence="2" id="KW-1185">Reference proteome</keyword>